<evidence type="ECO:0000256" key="1">
    <source>
        <dbReference type="SAM" id="MobiDB-lite"/>
    </source>
</evidence>
<dbReference type="EMBL" id="JAODUO010006905">
    <property type="protein sequence ID" value="KAK2138940.1"/>
    <property type="molecule type" value="Genomic_DNA"/>
</dbReference>
<evidence type="ECO:0000313" key="2">
    <source>
        <dbReference type="EMBL" id="KAK2138940.1"/>
    </source>
</evidence>
<feature type="compositionally biased region" description="Basic residues" evidence="1">
    <location>
        <begin position="64"/>
        <end position="79"/>
    </location>
</feature>
<feature type="region of interest" description="Disordered" evidence="1">
    <location>
        <begin position="46"/>
        <end position="79"/>
    </location>
</feature>
<feature type="region of interest" description="Disordered" evidence="1">
    <location>
        <begin position="1"/>
        <end position="33"/>
    </location>
</feature>
<name>A0AAD9MLZ7_RIDPI</name>
<keyword evidence="3" id="KW-1185">Reference proteome</keyword>
<accession>A0AAD9MLZ7</accession>
<reference evidence="2" key="1">
    <citation type="journal article" date="2023" name="Mol. Biol. Evol.">
        <title>Third-Generation Sequencing Reveals the Adaptive Role of the Epigenome in Three Deep-Sea Polychaetes.</title>
        <authorList>
            <person name="Perez M."/>
            <person name="Aroh O."/>
            <person name="Sun Y."/>
            <person name="Lan Y."/>
            <person name="Juniper S.K."/>
            <person name="Young C.R."/>
            <person name="Angers B."/>
            <person name="Qian P.Y."/>
        </authorList>
    </citation>
    <scope>NUCLEOTIDE SEQUENCE</scope>
    <source>
        <strain evidence="2">R07B-5</strain>
    </source>
</reference>
<organism evidence="2 3">
    <name type="scientific">Ridgeia piscesae</name>
    <name type="common">Tubeworm</name>
    <dbReference type="NCBI Taxonomy" id="27915"/>
    <lineage>
        <taxon>Eukaryota</taxon>
        <taxon>Metazoa</taxon>
        <taxon>Spiralia</taxon>
        <taxon>Lophotrochozoa</taxon>
        <taxon>Annelida</taxon>
        <taxon>Polychaeta</taxon>
        <taxon>Sedentaria</taxon>
        <taxon>Canalipalpata</taxon>
        <taxon>Sabellida</taxon>
        <taxon>Siboglinidae</taxon>
        <taxon>Ridgeia</taxon>
    </lineage>
</organism>
<comment type="caution">
    <text evidence="2">The sequence shown here is derived from an EMBL/GenBank/DDBJ whole genome shotgun (WGS) entry which is preliminary data.</text>
</comment>
<feature type="compositionally biased region" description="Basic and acidic residues" evidence="1">
    <location>
        <begin position="1"/>
        <end position="17"/>
    </location>
</feature>
<evidence type="ECO:0000313" key="3">
    <source>
        <dbReference type="Proteomes" id="UP001209878"/>
    </source>
</evidence>
<sequence length="79" mass="9619">MRKIRDSPMQDTMRKNTTDSPHARTMKMTDHPCRYHEEVRFPYKELHEEDTNSPMTQNTVGRYKQTHPMHKVRKRQTHP</sequence>
<dbReference type="AlphaFoldDB" id="A0AAD9MLZ7"/>
<dbReference type="Proteomes" id="UP001209878">
    <property type="component" value="Unassembled WGS sequence"/>
</dbReference>
<protein>
    <submittedName>
        <fullName evidence="2">Uncharacterized protein</fullName>
    </submittedName>
</protein>
<proteinExistence type="predicted"/>
<gene>
    <name evidence="2" type="ORF">NP493_6912g00000</name>
</gene>